<dbReference type="Pfam" id="PF00857">
    <property type="entry name" value="Isochorismatase"/>
    <property type="match status" value="1"/>
</dbReference>
<dbReference type="EMBL" id="JEMU01000010">
    <property type="protein sequence ID" value="KAJ02653.1"/>
    <property type="molecule type" value="Genomic_DNA"/>
</dbReference>
<dbReference type="Proteomes" id="UP000027337">
    <property type="component" value="Unassembled WGS sequence"/>
</dbReference>
<sequence length="207" mass="22191">MTGFLFALVIGCLAFWFARGVWLIGRVSSGPKVQNQSATALVMIDLQTVFWRDGPYSPDQKAGAETAILQAVERAKSHGIPVIALRQEWSIPATKVIARLAMKGAAVAGTEGTEIAPPFAGKADHTLVKRVQDGFETGALDPLLKKLGVGHLHLMGLDTAYCVAKTALAARARGYRVTIDRRTILAADQKTADKALKQLEDNGVTLI</sequence>
<dbReference type="GeneID" id="72438435"/>
<dbReference type="CDD" id="cd00431">
    <property type="entry name" value="cysteine_hydrolases"/>
    <property type="match status" value="1"/>
</dbReference>
<protein>
    <submittedName>
        <fullName evidence="3">Isochorismatase</fullName>
    </submittedName>
</protein>
<proteinExistence type="predicted"/>
<organism evidence="3 4">
    <name type="scientific">Sulfitobacter mediterraneus</name>
    <dbReference type="NCBI Taxonomy" id="83219"/>
    <lineage>
        <taxon>Bacteria</taxon>
        <taxon>Pseudomonadati</taxon>
        <taxon>Pseudomonadota</taxon>
        <taxon>Alphaproteobacteria</taxon>
        <taxon>Rhodobacterales</taxon>
        <taxon>Roseobacteraceae</taxon>
        <taxon>Sulfitobacter</taxon>
    </lineage>
</organism>
<dbReference type="InterPro" id="IPR036380">
    <property type="entry name" value="Isochorismatase-like_sf"/>
</dbReference>
<dbReference type="InterPro" id="IPR050272">
    <property type="entry name" value="Isochorismatase-like_hydrls"/>
</dbReference>
<accession>A0A061SSM5</accession>
<evidence type="ECO:0000313" key="4">
    <source>
        <dbReference type="Proteomes" id="UP000027337"/>
    </source>
</evidence>
<dbReference type="RefSeq" id="WP_037909003.1">
    <property type="nucleotide sequence ID" value="NZ_CP068998.1"/>
</dbReference>
<dbReference type="GO" id="GO:0016787">
    <property type="term" value="F:hydrolase activity"/>
    <property type="evidence" value="ECO:0007669"/>
    <property type="project" value="UniProtKB-KW"/>
</dbReference>
<keyword evidence="1" id="KW-0378">Hydrolase</keyword>
<dbReference type="PANTHER" id="PTHR43540">
    <property type="entry name" value="PEROXYUREIDOACRYLATE/UREIDOACRYLATE AMIDOHYDROLASE-RELATED"/>
    <property type="match status" value="1"/>
</dbReference>
<dbReference type="STRING" id="83219.PM02_12830"/>
<evidence type="ECO:0000259" key="2">
    <source>
        <dbReference type="Pfam" id="PF00857"/>
    </source>
</evidence>
<dbReference type="eggNOG" id="COG1335">
    <property type="taxonomic scope" value="Bacteria"/>
</dbReference>
<feature type="domain" description="Isochorismatase-like" evidence="2">
    <location>
        <begin position="39"/>
        <end position="206"/>
    </location>
</feature>
<dbReference type="InterPro" id="IPR000868">
    <property type="entry name" value="Isochorismatase-like_dom"/>
</dbReference>
<evidence type="ECO:0000313" key="3">
    <source>
        <dbReference type="EMBL" id="KAJ02653.1"/>
    </source>
</evidence>
<dbReference type="SUPFAM" id="SSF52499">
    <property type="entry name" value="Isochorismatase-like hydrolases"/>
    <property type="match status" value="1"/>
</dbReference>
<keyword evidence="4" id="KW-1185">Reference proteome</keyword>
<gene>
    <name evidence="3" type="ORF">PM02_12830</name>
</gene>
<dbReference type="AlphaFoldDB" id="A0A061SSM5"/>
<reference evidence="3 4" key="1">
    <citation type="journal article" date="2014" name="Genome Announc.">
        <title>Draft Genome Sequences of Two Isolates of the Roseobacter Group, Sulfitobacter sp. Strains 3SOLIMAR09 and 1FIGIMAR09, from Harbors of Mallorca Island (Mediterranean Sea).</title>
        <authorList>
            <person name="Mas-Llado M."/>
            <person name="Pina-Villalonga J.M."/>
            <person name="Brunet-Galmes I."/>
            <person name="Nogales B."/>
            <person name="Bosch R."/>
        </authorList>
    </citation>
    <scope>NUCLEOTIDE SEQUENCE [LARGE SCALE GENOMIC DNA]</scope>
    <source>
        <strain evidence="3 4">1FIGIMAR09</strain>
    </source>
</reference>
<dbReference type="Gene3D" id="3.40.50.850">
    <property type="entry name" value="Isochorismatase-like"/>
    <property type="match status" value="1"/>
</dbReference>
<name>A0A061SSM5_9RHOB</name>
<evidence type="ECO:0000256" key="1">
    <source>
        <dbReference type="ARBA" id="ARBA00022801"/>
    </source>
</evidence>
<comment type="caution">
    <text evidence="3">The sequence shown here is derived from an EMBL/GenBank/DDBJ whole genome shotgun (WGS) entry which is preliminary data.</text>
</comment>